<reference evidence="2 3" key="1">
    <citation type="journal article" date="2013" name="Int. J. Syst. Evol. Microbiol.">
        <title>Roseomonas aerophila sp. nov., isolated from air.</title>
        <authorList>
            <person name="Kim S.J."/>
            <person name="Weon H.Y."/>
            <person name="Ahn J.H."/>
            <person name="Hong S.B."/>
            <person name="Seok S.J."/>
            <person name="Whang K.S."/>
            <person name="Kwon S.W."/>
        </authorList>
    </citation>
    <scope>NUCLEOTIDE SEQUENCE [LARGE SCALE GENOMIC DNA]</scope>
    <source>
        <strain evidence="2 3">NBRC 108923</strain>
    </source>
</reference>
<sequence length="835" mass="87123">MRRSLLLASVALWPLLAYPAAAQATAPEGTAVRVRTGQHADKGRVVLHLGSLPAYTMRKISNGYELRLRGQFPLDLSTTRRLSELAGIESRQENGETVVVLRTEGEQNAEAGAFDGMLYVDLRPAQPPRTPATLEAAQRRLLDDAVRLGLMKPEQASAMLQAARPGQPAARAAAAAPAVASVPALVAPATDAQAMAAQPVSRVPVSPGSQPLAPATAAPVAAQLARMPSRDDLASLRDAVVAKLAVLNGAQSAPSPTLPAATVPPVAAPEPAAAPAPAPALAEIAPTPAMPACRAPFSMQGWKGEAPFVERLPVLRAALALSDQGAAELADLAEFYAGHELARETLEILSAPQAEAPAGALRERLDRVRDVARLLLGRPLSPSSPLLAAAADCAREDLPLWQALAAAVSGDGATLARLAPRARAALRDVPQDLRLALTQRLADAVENDPATLRILLGAVRPATGLTPEQSAARSWQYARLARQEGHRGDETQYLEQAANGAGRSLPEMFARARLAAMNLGRPGAEGRRAETQINDVLRTYRHDALGEEAAIAYANRLLEQGALGAALGVADGASQASARPGVESRGARLAATALRRLLAEGTPEGRPLPEPAERLALFWQYEGYATPGERGDDIRLAAMRLLLRQGLAEAARDLGQQISPATTRTPEAALVLARAEAGAAQGDPRRALALLAAVPADEAARRAAAEALARLDRPEEAAAQLDGMRDTADLRRRAELLFQAQSWRAAGTAYGEVLRDPGLPADARTDATARLANAAALAQQRAGVPAELLATGTASAALLRLTETAPPPASGVAGVRGAIERSRQIEALLPPVGGT</sequence>
<feature type="signal peptide" evidence="1">
    <location>
        <begin position="1"/>
        <end position="22"/>
    </location>
</feature>
<accession>A0ABR7RMD8</accession>
<protein>
    <submittedName>
        <fullName evidence="2">Uncharacterized protein</fullName>
    </submittedName>
</protein>
<dbReference type="EMBL" id="JACTVA010000021">
    <property type="protein sequence ID" value="MBC9207771.1"/>
    <property type="molecule type" value="Genomic_DNA"/>
</dbReference>
<dbReference type="Proteomes" id="UP000626026">
    <property type="component" value="Unassembled WGS sequence"/>
</dbReference>
<organism evidence="2 3">
    <name type="scientific">Teichococcus aerophilus</name>
    <dbReference type="NCBI Taxonomy" id="1224513"/>
    <lineage>
        <taxon>Bacteria</taxon>
        <taxon>Pseudomonadati</taxon>
        <taxon>Pseudomonadota</taxon>
        <taxon>Alphaproteobacteria</taxon>
        <taxon>Acetobacterales</taxon>
        <taxon>Roseomonadaceae</taxon>
        <taxon>Roseomonas</taxon>
    </lineage>
</organism>
<evidence type="ECO:0000256" key="1">
    <source>
        <dbReference type="SAM" id="SignalP"/>
    </source>
</evidence>
<comment type="caution">
    <text evidence="2">The sequence shown here is derived from an EMBL/GenBank/DDBJ whole genome shotgun (WGS) entry which is preliminary data.</text>
</comment>
<gene>
    <name evidence="2" type="ORF">IBL26_13075</name>
</gene>
<keyword evidence="3" id="KW-1185">Reference proteome</keyword>
<evidence type="ECO:0000313" key="3">
    <source>
        <dbReference type="Proteomes" id="UP000626026"/>
    </source>
</evidence>
<keyword evidence="1" id="KW-0732">Signal</keyword>
<name>A0ABR7RMD8_9PROT</name>
<feature type="chain" id="PRO_5046934347" evidence="1">
    <location>
        <begin position="23"/>
        <end position="835"/>
    </location>
</feature>
<proteinExistence type="predicted"/>
<evidence type="ECO:0000313" key="2">
    <source>
        <dbReference type="EMBL" id="MBC9207771.1"/>
    </source>
</evidence>